<name>A0A7W7QBI9_9PSEU</name>
<evidence type="ECO:0000259" key="2">
    <source>
        <dbReference type="Pfam" id="PF13349"/>
    </source>
</evidence>
<evidence type="ECO:0000256" key="1">
    <source>
        <dbReference type="SAM" id="MobiDB-lite"/>
    </source>
</evidence>
<protein>
    <recommendedName>
        <fullName evidence="2">DUF4097 domain-containing protein</fullName>
    </recommendedName>
</protein>
<sequence length="305" mass="30855">MTEENVVRRQSFDAEGPVELDLGTGGGGVTVRLVDEPGVHVEIRHDPSAASPWAQGVTNLMSWVSTQFGSQLGGQFGETVPPGSNADAEAVRQTRVDFNAGRLVVRTPKDIQLRNIPILVSVQAPVGSHVEARTGSGDVTVNGGAGRLNLNTGSGRISADQAESTVHVDTGSGTVRLGPMAAGLRAKTGSGDVEITAIGGASTVVTGSGDVWLGAVTGDVLARTGSGRVTIANAASGELELHTGSGAIHVGVREGSPAEVDLSSGSGEARSDLDLKTSPPESKPSLRIRGRTGSGSALVTAAATE</sequence>
<dbReference type="PANTHER" id="PTHR34094:SF1">
    <property type="entry name" value="PROTEIN FAM185A"/>
    <property type="match status" value="1"/>
</dbReference>
<dbReference type="AlphaFoldDB" id="A0A7W7QBI9"/>
<evidence type="ECO:0000313" key="3">
    <source>
        <dbReference type="EMBL" id="MBB4910403.1"/>
    </source>
</evidence>
<feature type="domain" description="DUF4097" evidence="2">
    <location>
        <begin position="102"/>
        <end position="296"/>
    </location>
</feature>
<reference evidence="3 4" key="1">
    <citation type="submission" date="2020-08" db="EMBL/GenBank/DDBJ databases">
        <title>Genomic Encyclopedia of Type Strains, Phase III (KMG-III): the genomes of soil and plant-associated and newly described type strains.</title>
        <authorList>
            <person name="Whitman W."/>
        </authorList>
    </citation>
    <scope>NUCLEOTIDE SEQUENCE [LARGE SCALE GENOMIC DNA]</scope>
    <source>
        <strain evidence="3 4">CECT 8960</strain>
    </source>
</reference>
<dbReference type="PANTHER" id="PTHR34094">
    <property type="match status" value="1"/>
</dbReference>
<dbReference type="Gene3D" id="2.160.20.120">
    <property type="match status" value="1"/>
</dbReference>
<gene>
    <name evidence="3" type="ORF">FHR82_006661</name>
</gene>
<proteinExistence type="predicted"/>
<dbReference type="EMBL" id="JACHJQ010000007">
    <property type="protein sequence ID" value="MBB4910403.1"/>
    <property type="molecule type" value="Genomic_DNA"/>
</dbReference>
<dbReference type="Pfam" id="PF13349">
    <property type="entry name" value="DUF4097"/>
    <property type="match status" value="1"/>
</dbReference>
<comment type="caution">
    <text evidence="3">The sequence shown here is derived from an EMBL/GenBank/DDBJ whole genome shotgun (WGS) entry which is preliminary data.</text>
</comment>
<evidence type="ECO:0000313" key="4">
    <source>
        <dbReference type="Proteomes" id="UP000520767"/>
    </source>
</evidence>
<accession>A0A7W7QBI9</accession>
<keyword evidence="4" id="KW-1185">Reference proteome</keyword>
<dbReference type="RefSeq" id="WP_184814455.1">
    <property type="nucleotide sequence ID" value="NZ_JACHJQ010000007.1"/>
</dbReference>
<dbReference type="Proteomes" id="UP000520767">
    <property type="component" value="Unassembled WGS sequence"/>
</dbReference>
<feature type="region of interest" description="Disordered" evidence="1">
    <location>
        <begin position="257"/>
        <end position="305"/>
    </location>
</feature>
<dbReference type="InterPro" id="IPR025164">
    <property type="entry name" value="Toastrack_DUF4097"/>
</dbReference>
<organism evidence="3 4">
    <name type="scientific">Actinophytocola algeriensis</name>
    <dbReference type="NCBI Taxonomy" id="1768010"/>
    <lineage>
        <taxon>Bacteria</taxon>
        <taxon>Bacillati</taxon>
        <taxon>Actinomycetota</taxon>
        <taxon>Actinomycetes</taxon>
        <taxon>Pseudonocardiales</taxon>
        <taxon>Pseudonocardiaceae</taxon>
    </lineage>
</organism>